<dbReference type="InterPro" id="IPR057670">
    <property type="entry name" value="SH3_retrovirus"/>
</dbReference>
<dbReference type="Pfam" id="PF13976">
    <property type="entry name" value="gag_pre-integrs"/>
    <property type="match status" value="1"/>
</dbReference>
<comment type="caution">
    <text evidence="3">The sequence shown here is derived from an EMBL/GenBank/DDBJ whole genome shotgun (WGS) entry which is preliminary data.</text>
</comment>
<evidence type="ECO:0000259" key="2">
    <source>
        <dbReference type="PROSITE" id="PS50994"/>
    </source>
</evidence>
<keyword evidence="4" id="KW-1185">Reference proteome</keyword>
<dbReference type="PANTHER" id="PTHR11439:SF494">
    <property type="entry name" value="CYSTEINE-RICH RLK (RECEPTOR-LIKE PROTEIN KINASE) 8"/>
    <property type="match status" value="1"/>
</dbReference>
<feature type="domain" description="F-box" evidence="1">
    <location>
        <begin position="1"/>
        <end position="44"/>
    </location>
</feature>
<dbReference type="Pfam" id="PF25597">
    <property type="entry name" value="SH3_retrovirus"/>
    <property type="match status" value="1"/>
</dbReference>
<dbReference type="InterPro" id="IPR005162">
    <property type="entry name" value="Retrotrans_gag_dom"/>
</dbReference>
<dbReference type="CDD" id="cd09272">
    <property type="entry name" value="RNase_HI_RT_Ty1"/>
    <property type="match status" value="1"/>
</dbReference>
<dbReference type="InterPro" id="IPR025724">
    <property type="entry name" value="GAG-pre-integrase_dom"/>
</dbReference>
<reference evidence="3 4" key="1">
    <citation type="submission" date="2020-12" db="EMBL/GenBank/DDBJ databases">
        <title>Concerted genomic and epigenomic changes stabilize Arabidopsis allopolyploids.</title>
        <authorList>
            <person name="Chen Z."/>
        </authorList>
    </citation>
    <scope>NUCLEOTIDE SEQUENCE [LARGE SCALE GENOMIC DNA]</scope>
    <source>
        <strain evidence="3">Allo738</strain>
        <tissue evidence="3">Leaf</tissue>
    </source>
</reference>
<dbReference type="InterPro" id="IPR054722">
    <property type="entry name" value="PolX-like_BBD"/>
</dbReference>
<dbReference type="InterPro" id="IPR001810">
    <property type="entry name" value="F-box_dom"/>
</dbReference>
<gene>
    <name evidence="3" type="ORF">ISN45_Aa07g011650</name>
</gene>
<evidence type="ECO:0000259" key="1">
    <source>
        <dbReference type="PROSITE" id="PS50181"/>
    </source>
</evidence>
<dbReference type="Pfam" id="PF14244">
    <property type="entry name" value="Retrotran_gag_3"/>
    <property type="match status" value="1"/>
</dbReference>
<dbReference type="Pfam" id="PF00665">
    <property type="entry name" value="rve"/>
    <property type="match status" value="1"/>
</dbReference>
<proteinExistence type="predicted"/>
<dbReference type="InterPro" id="IPR013103">
    <property type="entry name" value="RVT_2"/>
</dbReference>
<dbReference type="PROSITE" id="PS50994">
    <property type="entry name" value="INTEGRASE"/>
    <property type="match status" value="1"/>
</dbReference>
<dbReference type="GO" id="GO:0015074">
    <property type="term" value="P:DNA integration"/>
    <property type="evidence" value="ECO:0007669"/>
    <property type="project" value="InterPro"/>
</dbReference>
<organism evidence="3 4">
    <name type="scientific">Arabidopsis thaliana x Arabidopsis arenosa</name>
    <dbReference type="NCBI Taxonomy" id="1240361"/>
    <lineage>
        <taxon>Eukaryota</taxon>
        <taxon>Viridiplantae</taxon>
        <taxon>Streptophyta</taxon>
        <taxon>Embryophyta</taxon>
        <taxon>Tracheophyta</taxon>
        <taxon>Spermatophyta</taxon>
        <taxon>Magnoliopsida</taxon>
        <taxon>eudicotyledons</taxon>
        <taxon>Gunneridae</taxon>
        <taxon>Pentapetalae</taxon>
        <taxon>rosids</taxon>
        <taxon>malvids</taxon>
        <taxon>Brassicales</taxon>
        <taxon>Brassicaceae</taxon>
        <taxon>Camelineae</taxon>
        <taxon>Arabidopsis</taxon>
    </lineage>
</organism>
<name>A0A8T1Y1Y1_9BRAS</name>
<dbReference type="InterPro" id="IPR001584">
    <property type="entry name" value="Integrase_cat-core"/>
</dbReference>
<evidence type="ECO:0000313" key="4">
    <source>
        <dbReference type="Proteomes" id="UP000694240"/>
    </source>
</evidence>
<sequence length="1870" mass="209317">MEELPPELLVKILSRLNDSESLARCRVASKTLNLLYREVRAVNLTCTLSRFLKSRSIVVVTPFKTIFRSLIENSCNIRSVSIGVDKALRGLSFDDLNEEDSKDLYLTDVEFAKEWLPRVREDLEMLSISDFWIQSCWRKSDILALVSSNCSKLVKLEVKNAWLSVVGLREMPSLRHLTLEFIRLDDENLEKVNDCFPFLQVLNLIGVGGLKEPRIHFLHLKSCHWTVSNAPLSLAIVAPNLLELKLKCNKPKSLILETPKLVKFHFSVEDAEGVSFGEFRDLNSLELISPDMYRLISNIRFGNKIRKLAVDSVKSIEQSEKLELGLGTLLQGFPDITSLSLSPRTCFYSLKERNKKVSNKLSTVSLLQSQIVSMVPGVRVTRKSARAKVSTSSVSRKASRSTGMVVSPPISPTAAVSQASEASGGVPLPDLMDPTHSPFFMHSADHPGLILVSNRLDGTNFDDWSTAMLISLDAKNKSGFIDGSLPRPLESDKHFRVWSRCNSMVKSWILNTVSPQIYRSILRIGDASSIWSDIYGRFHMTNLPRTYNLTQEIQDLRQGTMSLSDYFTQLKILWDHLDSAEALDEPCTCGKAARLQQKAERGKIVKFLAGLNESYAIVRRQIIAKKALPSLVEVYNILDQDDSQKNFSPVVAQPAAFQVSKIASVTDDSSGDPQMVCYVQQGPNKGRPICSFCNKVGHIAERCYKKHGYPPGFKGKIPDKLQKPPIIAAQVALSPQPVAQNPNLESLIGNLSKDQLQNFIAFFSDKLQPSSTVSTNDAGPSHAAVDYSGISFSPSTYCFIGILNVSQHTLSNETWVVDSGATHHVSHDRKLFISIDTSIVSYVNLPTGPTVKISGVGTIQLTTDIQLQNVLFIPEFRLNLISISSLTTSLGSRVIFDPHCCEIQDLTRGSTIGKGRRLGNLYVLDTVPPPSVLVNAVVDINVWHKRLGHPSYSRLDAISEALGTTRHKNKGSSYCHVCHLAKQKKLSFPSSNNICNSTFELLHIDIWGPFSVETLEGFKYFLTIVDDHSRATWVYLLKSKSEVLTVFPAFINQVENQFNAKVKAVRSDNAQELKFSDFYQAKGIVSYHSCPETPEQNSVVERKHQHILNVARSLMFQSQVDLSLWGDCILTAVFLINRTPSQMLSNRTPFEILTGKKPLYDQIRTFGCLCYCSTSPKQRHKFMPRSKACIFLGYPAGYKGYKVMDLESHRVFISRNVEFCEDVFPMAKEKQSELSTELLIPKDSLPSGTIFSSLPPQISPSTQISPQRARKLPAHFKDYHCYSLNTEVTYPISSSLSYSQLTPSHLSYINHITQIPIPQSYSEAKNTKEWCDAIDKEIGAMEDTDTWEVTSLPPGKKAVGCKWVFTLKFLADGSLERYKARLVAKGYTQKEGLDYNETFSPVAKMATVKLLLKISASKKWFLTQLDISNAFLNGDLQEDIYMRLPEGYAESKGDLFPKNAVCRLKKSIYGLNQASRQWFLKFSECLLKMGFIKGHGDHTLFVRCSGSDFLAILVYVDDIVIASTTEGAATQLTDALKASFKLRDLGPLKYFLGLEIARTSEGISICQRKYALELLASTGMLACKPSSIPMIPNLKLSKTDGELLDNKEQYRSLVGRLMYLTITRPDITFAVNKLCQFSSAPRTAHLTAVYKVLQYIKGTVGQGLFYSSDSDLTLKGYADSDWASCQDSRRSTTGFSMFVGSSLISWRSKKQPTISRSSAEAEYRALALASCEISWLAILLSDLKINTGAVPVLFSDSTAAIYIATNPVFHERTKHIEVDCHTVREKLDKGLLKMLHVRTEDQVADILTKPLFPYQSILNRYRGLTDMRLMIHQDKDPRVRSNLISACMMSNPRVSWKWGMWAEGGEDMWV</sequence>
<dbReference type="EMBL" id="JAEFBK010000012">
    <property type="protein sequence ID" value="KAG7541026.1"/>
    <property type="molecule type" value="Genomic_DNA"/>
</dbReference>
<dbReference type="Pfam" id="PF12937">
    <property type="entry name" value="F-box-like"/>
    <property type="match status" value="1"/>
</dbReference>
<dbReference type="Pfam" id="PF22936">
    <property type="entry name" value="Pol_BBD"/>
    <property type="match status" value="1"/>
</dbReference>
<accession>A0A8T1Y1Y1</accession>
<dbReference type="CDD" id="cd09917">
    <property type="entry name" value="F-box_SF"/>
    <property type="match status" value="1"/>
</dbReference>
<dbReference type="Pfam" id="PF07727">
    <property type="entry name" value="RVT_2"/>
    <property type="match status" value="1"/>
</dbReference>
<dbReference type="Pfam" id="PF03732">
    <property type="entry name" value="Retrotrans_gag"/>
    <property type="match status" value="1"/>
</dbReference>
<dbReference type="PANTHER" id="PTHR11439">
    <property type="entry name" value="GAG-POL-RELATED RETROTRANSPOSON"/>
    <property type="match status" value="1"/>
</dbReference>
<dbReference type="Proteomes" id="UP000694240">
    <property type="component" value="Chromosome 12"/>
</dbReference>
<feature type="domain" description="Integrase catalytic" evidence="2">
    <location>
        <begin position="985"/>
        <end position="1157"/>
    </location>
</feature>
<evidence type="ECO:0000313" key="3">
    <source>
        <dbReference type="EMBL" id="KAG7541026.1"/>
    </source>
</evidence>
<dbReference type="InterPro" id="IPR029472">
    <property type="entry name" value="Copia-like_N"/>
</dbReference>
<protein>
    <submittedName>
        <fullName evidence="3">Retrotransposon gag domain</fullName>
    </submittedName>
</protein>
<dbReference type="PROSITE" id="PS50181">
    <property type="entry name" value="FBOX"/>
    <property type="match status" value="1"/>
</dbReference>